<keyword evidence="2 7" id="KW-0813">Transport</keyword>
<evidence type="ECO:0000256" key="2">
    <source>
        <dbReference type="ARBA" id="ARBA00022448"/>
    </source>
</evidence>
<organism evidence="9 10">
    <name type="scientific">Paenibacillus hodogayensis</name>
    <dbReference type="NCBI Taxonomy" id="279208"/>
    <lineage>
        <taxon>Bacteria</taxon>
        <taxon>Bacillati</taxon>
        <taxon>Bacillota</taxon>
        <taxon>Bacilli</taxon>
        <taxon>Bacillales</taxon>
        <taxon>Paenibacillaceae</taxon>
        <taxon>Paenibacillus</taxon>
    </lineage>
</organism>
<dbReference type="RefSeq" id="WP_344911115.1">
    <property type="nucleotide sequence ID" value="NZ_BAAAYO010000010.1"/>
</dbReference>
<dbReference type="CDD" id="cd06261">
    <property type="entry name" value="TM_PBP2"/>
    <property type="match status" value="1"/>
</dbReference>
<dbReference type="PANTHER" id="PTHR43744:SF9">
    <property type="entry name" value="POLYGALACTURONAN_RHAMNOGALACTURONAN TRANSPORT SYSTEM PERMEASE PROTEIN YTCP"/>
    <property type="match status" value="1"/>
</dbReference>
<evidence type="ECO:0000256" key="5">
    <source>
        <dbReference type="ARBA" id="ARBA00022989"/>
    </source>
</evidence>
<comment type="subcellular location">
    <subcellularLocation>
        <location evidence="1 7">Cell membrane</location>
        <topology evidence="1 7">Multi-pass membrane protein</topology>
    </subcellularLocation>
</comment>
<reference evidence="9 10" key="1">
    <citation type="submission" date="2024-09" db="EMBL/GenBank/DDBJ databases">
        <authorList>
            <person name="Sun Q."/>
            <person name="Mori K."/>
        </authorList>
    </citation>
    <scope>NUCLEOTIDE SEQUENCE [LARGE SCALE GENOMIC DNA]</scope>
    <source>
        <strain evidence="9 10">JCM 12520</strain>
    </source>
</reference>
<dbReference type="Pfam" id="PF00528">
    <property type="entry name" value="BPD_transp_1"/>
    <property type="match status" value="1"/>
</dbReference>
<evidence type="ECO:0000256" key="1">
    <source>
        <dbReference type="ARBA" id="ARBA00004651"/>
    </source>
</evidence>
<evidence type="ECO:0000313" key="10">
    <source>
        <dbReference type="Proteomes" id="UP001589619"/>
    </source>
</evidence>
<dbReference type="Gene3D" id="1.10.3720.10">
    <property type="entry name" value="MetI-like"/>
    <property type="match status" value="1"/>
</dbReference>
<comment type="similarity">
    <text evidence="7">Belongs to the binding-protein-dependent transport system permease family.</text>
</comment>
<dbReference type="InterPro" id="IPR000515">
    <property type="entry name" value="MetI-like"/>
</dbReference>
<protein>
    <submittedName>
        <fullName evidence="9">Carbohydrate ABC transporter permease</fullName>
    </submittedName>
</protein>
<feature type="transmembrane region" description="Helical" evidence="7">
    <location>
        <begin position="138"/>
        <end position="162"/>
    </location>
</feature>
<gene>
    <name evidence="9" type="ORF">ACFFNY_11805</name>
</gene>
<keyword evidence="5 7" id="KW-1133">Transmembrane helix</keyword>
<feature type="transmembrane region" description="Helical" evidence="7">
    <location>
        <begin position="112"/>
        <end position="132"/>
    </location>
</feature>
<dbReference type="InterPro" id="IPR035906">
    <property type="entry name" value="MetI-like_sf"/>
</dbReference>
<name>A0ABV5VVN3_9BACL</name>
<comment type="caution">
    <text evidence="9">The sequence shown here is derived from an EMBL/GenBank/DDBJ whole genome shotgun (WGS) entry which is preliminary data.</text>
</comment>
<dbReference type="EMBL" id="JBHMAG010000009">
    <property type="protein sequence ID" value="MFB9752242.1"/>
    <property type="molecule type" value="Genomic_DNA"/>
</dbReference>
<proteinExistence type="inferred from homology"/>
<dbReference type="SUPFAM" id="SSF161098">
    <property type="entry name" value="MetI-like"/>
    <property type="match status" value="1"/>
</dbReference>
<dbReference type="Proteomes" id="UP001589619">
    <property type="component" value="Unassembled WGS sequence"/>
</dbReference>
<feature type="domain" description="ABC transmembrane type-1" evidence="8">
    <location>
        <begin position="75"/>
        <end position="285"/>
    </location>
</feature>
<keyword evidence="6 7" id="KW-0472">Membrane</keyword>
<dbReference type="PROSITE" id="PS50928">
    <property type="entry name" value="ABC_TM1"/>
    <property type="match status" value="1"/>
</dbReference>
<accession>A0ABV5VVN3</accession>
<keyword evidence="10" id="KW-1185">Reference proteome</keyword>
<feature type="transmembrane region" description="Helical" evidence="7">
    <location>
        <begin position="82"/>
        <end position="100"/>
    </location>
</feature>
<sequence>MTFHRGAAYRMFTVCNIAFIALLSLAALYPYLNTVAVALNDGGDSSLGGITFYPRVPTLSNFATLLKDETILKALVVSTAKVLVGTLLALIVQFTAGYALTKRRLVGRNAVLLYFMIPMFFSGGLIPTYLLYSKIGLLNHFLVYVLPGAFAFFNVIIIRTYLYTIPESLEESAKIDGANELTILWRIVIPLSRPILATIALWTAVTHWNDWTTTLNFVTNPGLQTLQFKLMLMIKESDMIASLIQEASQRGATDMGGYLRVTPEAIRAAQVVITTIPIIIVYPLLQKHFIKGVMIGSVKE</sequence>
<feature type="transmembrane region" description="Helical" evidence="7">
    <location>
        <begin position="265"/>
        <end position="285"/>
    </location>
</feature>
<keyword evidence="3" id="KW-1003">Cell membrane</keyword>
<evidence type="ECO:0000256" key="3">
    <source>
        <dbReference type="ARBA" id="ARBA00022475"/>
    </source>
</evidence>
<evidence type="ECO:0000256" key="7">
    <source>
        <dbReference type="RuleBase" id="RU363032"/>
    </source>
</evidence>
<feature type="transmembrane region" description="Helical" evidence="7">
    <location>
        <begin position="183"/>
        <end position="205"/>
    </location>
</feature>
<feature type="transmembrane region" description="Helical" evidence="7">
    <location>
        <begin position="12"/>
        <end position="32"/>
    </location>
</feature>
<dbReference type="PANTHER" id="PTHR43744">
    <property type="entry name" value="ABC TRANSPORTER PERMEASE PROTEIN MG189-RELATED-RELATED"/>
    <property type="match status" value="1"/>
</dbReference>
<evidence type="ECO:0000256" key="6">
    <source>
        <dbReference type="ARBA" id="ARBA00023136"/>
    </source>
</evidence>
<keyword evidence="4 7" id="KW-0812">Transmembrane</keyword>
<evidence type="ECO:0000259" key="8">
    <source>
        <dbReference type="PROSITE" id="PS50928"/>
    </source>
</evidence>
<evidence type="ECO:0000313" key="9">
    <source>
        <dbReference type="EMBL" id="MFB9752242.1"/>
    </source>
</evidence>
<evidence type="ECO:0000256" key="4">
    <source>
        <dbReference type="ARBA" id="ARBA00022692"/>
    </source>
</evidence>